<reference evidence="7 8" key="1">
    <citation type="journal article" date="2019" name="Anaerobe">
        <title>Detection of Robinsoniella peoriensis in multiple bone samples of a trauma patient.</title>
        <authorList>
            <person name="Schrottner P."/>
            <person name="Hartwich K."/>
            <person name="Bunk B."/>
            <person name="Schober I."/>
            <person name="Helbig S."/>
            <person name="Rudolph W.W."/>
            <person name="Gunzer F."/>
        </authorList>
    </citation>
    <scope>NUCLEOTIDE SEQUENCE [LARGE SCALE GENOMIC DNA]</scope>
    <source>
        <strain evidence="7 8">DSM 106044</strain>
    </source>
</reference>
<proteinExistence type="inferred from homology"/>
<evidence type="ECO:0000256" key="5">
    <source>
        <dbReference type="ARBA" id="ARBA00049660"/>
    </source>
</evidence>
<dbReference type="InterPro" id="IPR000292">
    <property type="entry name" value="For/NO2_transpt"/>
</dbReference>
<feature type="transmembrane region" description="Helical" evidence="6">
    <location>
        <begin position="62"/>
        <end position="84"/>
    </location>
</feature>
<protein>
    <submittedName>
        <fullName evidence="7">Putative nitrite transporter</fullName>
    </submittedName>
</protein>
<gene>
    <name evidence="7" type="primary">nirC_1</name>
    <name evidence="7" type="ORF">DSM106044_04013</name>
</gene>
<accession>A0A4U8Q437</accession>
<evidence type="ECO:0000256" key="1">
    <source>
        <dbReference type="ARBA" id="ARBA00004141"/>
    </source>
</evidence>
<feature type="transmembrane region" description="Helical" evidence="6">
    <location>
        <begin position="25"/>
        <end position="50"/>
    </location>
</feature>
<dbReference type="PANTHER" id="PTHR30520">
    <property type="entry name" value="FORMATE TRANSPORTER-RELATED"/>
    <property type="match status" value="1"/>
</dbReference>
<evidence type="ECO:0000256" key="6">
    <source>
        <dbReference type="SAM" id="Phobius"/>
    </source>
</evidence>
<name>A0A4U8Q437_9FIRM</name>
<dbReference type="GO" id="GO:0005886">
    <property type="term" value="C:plasma membrane"/>
    <property type="evidence" value="ECO:0007669"/>
    <property type="project" value="TreeGrafter"/>
</dbReference>
<dbReference type="RefSeq" id="WP_044297067.1">
    <property type="nucleotide sequence ID" value="NZ_CAUSDN010000220.1"/>
</dbReference>
<dbReference type="STRING" id="180332.GCA_000797495_02898"/>
<keyword evidence="2 6" id="KW-0812">Transmembrane</keyword>
<comment type="subcellular location">
    <subcellularLocation>
        <location evidence="1">Membrane</location>
        <topology evidence="1">Multi-pass membrane protein</topology>
    </subcellularLocation>
</comment>
<dbReference type="EMBL" id="QGQD01000075">
    <property type="protein sequence ID" value="TLC99148.1"/>
    <property type="molecule type" value="Genomic_DNA"/>
</dbReference>
<organism evidence="7 8">
    <name type="scientific">Robinsoniella peoriensis</name>
    <dbReference type="NCBI Taxonomy" id="180332"/>
    <lineage>
        <taxon>Bacteria</taxon>
        <taxon>Bacillati</taxon>
        <taxon>Bacillota</taxon>
        <taxon>Clostridia</taxon>
        <taxon>Lachnospirales</taxon>
        <taxon>Lachnospiraceae</taxon>
        <taxon>Robinsoniella</taxon>
    </lineage>
</organism>
<comment type="similarity">
    <text evidence="5">Belongs to the FNT transporter (TC 1.A.16) family.</text>
</comment>
<feature type="transmembrane region" description="Helical" evidence="6">
    <location>
        <begin position="148"/>
        <end position="174"/>
    </location>
</feature>
<evidence type="ECO:0000313" key="8">
    <source>
        <dbReference type="Proteomes" id="UP000306509"/>
    </source>
</evidence>
<dbReference type="PANTHER" id="PTHR30520:SF8">
    <property type="entry name" value="NITRITE TRANSPORTER NIRC"/>
    <property type="match status" value="1"/>
</dbReference>
<evidence type="ECO:0000256" key="3">
    <source>
        <dbReference type="ARBA" id="ARBA00022989"/>
    </source>
</evidence>
<evidence type="ECO:0000256" key="2">
    <source>
        <dbReference type="ARBA" id="ARBA00022692"/>
    </source>
</evidence>
<comment type="caution">
    <text evidence="7">The sequence shown here is derived from an EMBL/GenBank/DDBJ whole genome shotgun (WGS) entry which is preliminary data.</text>
</comment>
<evidence type="ECO:0000313" key="7">
    <source>
        <dbReference type="EMBL" id="TLC99148.1"/>
    </source>
</evidence>
<sequence length="257" mass="27349">MFQEEVGLVGNASKAKVSLLKNNPLGYFLASIFGGMYIGFGILLIFTAGGLLNAAGSPATKIVMGACFGVALSLVVIAGAELFTGNNFVMTVGLFRKEVTLKDTLALWVVCWVGNLLGSVIIGALYHVTGLANGPVGEFIAKTAEAKMAVSFLPLLTRGILCNILVCIAVWCGFKCKSEAGKLIMIFWCLFVFITVGFEHSIANMTLLTVGLFDPYTFAVSLGGFVYNLLVVTLGNMIGGIFFVAVPYCVIAKQRKK</sequence>
<dbReference type="Gene3D" id="1.20.1080.10">
    <property type="entry name" value="Glycerol uptake facilitator protein"/>
    <property type="match status" value="1"/>
</dbReference>
<evidence type="ECO:0000256" key="4">
    <source>
        <dbReference type="ARBA" id="ARBA00023136"/>
    </source>
</evidence>
<feature type="transmembrane region" description="Helical" evidence="6">
    <location>
        <begin position="186"/>
        <end position="213"/>
    </location>
</feature>
<keyword evidence="3 6" id="KW-1133">Transmembrane helix</keyword>
<feature type="transmembrane region" description="Helical" evidence="6">
    <location>
        <begin position="225"/>
        <end position="251"/>
    </location>
</feature>
<dbReference type="InterPro" id="IPR024002">
    <property type="entry name" value="For/NO2_transpt_CS"/>
</dbReference>
<feature type="transmembrane region" description="Helical" evidence="6">
    <location>
        <begin position="105"/>
        <end position="128"/>
    </location>
</feature>
<dbReference type="InterPro" id="IPR023271">
    <property type="entry name" value="Aquaporin-like"/>
</dbReference>
<keyword evidence="8" id="KW-1185">Reference proteome</keyword>
<keyword evidence="4 6" id="KW-0472">Membrane</keyword>
<dbReference type="Proteomes" id="UP000306509">
    <property type="component" value="Unassembled WGS sequence"/>
</dbReference>
<dbReference type="Pfam" id="PF01226">
    <property type="entry name" value="Form_Nir_trans"/>
    <property type="match status" value="1"/>
</dbReference>
<dbReference type="PROSITE" id="PS01005">
    <property type="entry name" value="FORMATE_NITRITE_TP_1"/>
    <property type="match status" value="1"/>
</dbReference>
<dbReference type="AlphaFoldDB" id="A0A4U8Q437"/>
<dbReference type="GO" id="GO:0015499">
    <property type="term" value="F:formate transmembrane transporter activity"/>
    <property type="evidence" value="ECO:0007669"/>
    <property type="project" value="TreeGrafter"/>
</dbReference>